<dbReference type="EMBL" id="CAJNOQ010003134">
    <property type="protein sequence ID" value="CAF0997247.1"/>
    <property type="molecule type" value="Genomic_DNA"/>
</dbReference>
<dbReference type="Proteomes" id="UP000681722">
    <property type="component" value="Unassembled WGS sequence"/>
</dbReference>
<dbReference type="OrthoDB" id="1259151at2759"/>
<accession>A0A814GJQ4</accession>
<dbReference type="AlphaFoldDB" id="A0A814GJQ4"/>
<dbReference type="Proteomes" id="UP000682733">
    <property type="component" value="Unassembled WGS sequence"/>
</dbReference>
<evidence type="ECO:0000313" key="5">
    <source>
        <dbReference type="Proteomes" id="UP000663829"/>
    </source>
</evidence>
<organism evidence="2 5">
    <name type="scientific">Didymodactylos carnosus</name>
    <dbReference type="NCBI Taxonomy" id="1234261"/>
    <lineage>
        <taxon>Eukaryota</taxon>
        <taxon>Metazoa</taxon>
        <taxon>Spiralia</taxon>
        <taxon>Gnathifera</taxon>
        <taxon>Rotifera</taxon>
        <taxon>Eurotatoria</taxon>
        <taxon>Bdelloidea</taxon>
        <taxon>Philodinida</taxon>
        <taxon>Philodinidae</taxon>
        <taxon>Didymodactylos</taxon>
    </lineage>
</organism>
<sequence>MSINQSHYQGGVVLFQGEMIVYCSKDIKLKFKGGPPIMSAKEHKGTLFVTTHRVWSSTIVINHGDLQLNQPILGANNIAGSVNAHPNVRTWSPPYQMPPTDFYEPPPPSYERAVANNNFAETNIFTTPVQTPYSGPFQFQSPKFIPQYHQPSVPSSNSSSQPDICYPPSYSVLQSCYSNTQSSMPNQNGTSAVYSNLNQTQGVQTTYQNNYNPNQIYVPQVQDYRQPPSYEQLIQKKQG</sequence>
<gene>
    <name evidence="2" type="ORF">GPM918_LOCUS13564</name>
    <name evidence="1" type="ORF">OVA965_LOCUS7219</name>
    <name evidence="4" type="ORF">SRO942_LOCUS13564</name>
    <name evidence="3" type="ORF">TMI583_LOCUS7215</name>
</gene>
<dbReference type="EMBL" id="CAJNOK010002267">
    <property type="protein sequence ID" value="CAF0852506.1"/>
    <property type="molecule type" value="Genomic_DNA"/>
</dbReference>
<name>A0A814GJQ4_9BILA</name>
<keyword evidence="5" id="KW-1185">Reference proteome</keyword>
<dbReference type="Proteomes" id="UP000663829">
    <property type="component" value="Unassembled WGS sequence"/>
</dbReference>
<reference evidence="2" key="1">
    <citation type="submission" date="2021-02" db="EMBL/GenBank/DDBJ databases">
        <authorList>
            <person name="Nowell W R."/>
        </authorList>
    </citation>
    <scope>NUCLEOTIDE SEQUENCE</scope>
</reference>
<evidence type="ECO:0000313" key="2">
    <source>
        <dbReference type="EMBL" id="CAF0997247.1"/>
    </source>
</evidence>
<proteinExistence type="predicted"/>
<evidence type="ECO:0000313" key="3">
    <source>
        <dbReference type="EMBL" id="CAF3637721.1"/>
    </source>
</evidence>
<dbReference type="EMBL" id="CAJOBA010002267">
    <property type="protein sequence ID" value="CAF3637721.1"/>
    <property type="molecule type" value="Genomic_DNA"/>
</dbReference>
<dbReference type="Proteomes" id="UP000677228">
    <property type="component" value="Unassembled WGS sequence"/>
</dbReference>
<evidence type="ECO:0000313" key="1">
    <source>
        <dbReference type="EMBL" id="CAF0852506.1"/>
    </source>
</evidence>
<evidence type="ECO:0000313" key="4">
    <source>
        <dbReference type="EMBL" id="CAF3768788.1"/>
    </source>
</evidence>
<comment type="caution">
    <text evidence="2">The sequence shown here is derived from an EMBL/GenBank/DDBJ whole genome shotgun (WGS) entry which is preliminary data.</text>
</comment>
<protein>
    <submittedName>
        <fullName evidence="2">Uncharacterized protein</fullName>
    </submittedName>
</protein>
<dbReference type="EMBL" id="CAJOBC010003134">
    <property type="protein sequence ID" value="CAF3768788.1"/>
    <property type="molecule type" value="Genomic_DNA"/>
</dbReference>